<evidence type="ECO:0000313" key="5">
    <source>
        <dbReference type="EMBL" id="QDV33578.1"/>
    </source>
</evidence>
<evidence type="ECO:0000256" key="3">
    <source>
        <dbReference type="ARBA" id="ARBA00022842"/>
    </source>
</evidence>
<dbReference type="Pfam" id="PF13378">
    <property type="entry name" value="MR_MLE_C"/>
    <property type="match status" value="1"/>
</dbReference>
<evidence type="ECO:0000313" key="6">
    <source>
        <dbReference type="Proteomes" id="UP000317835"/>
    </source>
</evidence>
<keyword evidence="2" id="KW-0479">Metal-binding</keyword>
<keyword evidence="6" id="KW-1185">Reference proteome</keyword>
<dbReference type="GO" id="GO:0016836">
    <property type="term" value="F:hydro-lyase activity"/>
    <property type="evidence" value="ECO:0007669"/>
    <property type="project" value="TreeGrafter"/>
</dbReference>
<name>A0A518GYA4_9BACT</name>
<dbReference type="InterPro" id="IPR029065">
    <property type="entry name" value="Enolase_C-like"/>
</dbReference>
<evidence type="ECO:0000259" key="4">
    <source>
        <dbReference type="SMART" id="SM00922"/>
    </source>
</evidence>
<dbReference type="InterPro" id="IPR013342">
    <property type="entry name" value="Mandelate_racemase_C"/>
</dbReference>
<dbReference type="SMART" id="SM00922">
    <property type="entry name" value="MR_MLE"/>
    <property type="match status" value="1"/>
</dbReference>
<organism evidence="5 6">
    <name type="scientific">Tautonia plasticadhaerens</name>
    <dbReference type="NCBI Taxonomy" id="2527974"/>
    <lineage>
        <taxon>Bacteria</taxon>
        <taxon>Pseudomonadati</taxon>
        <taxon>Planctomycetota</taxon>
        <taxon>Planctomycetia</taxon>
        <taxon>Isosphaerales</taxon>
        <taxon>Isosphaeraceae</taxon>
        <taxon>Tautonia</taxon>
    </lineage>
</organism>
<dbReference type="PANTHER" id="PTHR13794">
    <property type="entry name" value="ENOLASE SUPERFAMILY, MANDELATE RACEMASE"/>
    <property type="match status" value="1"/>
</dbReference>
<dbReference type="GO" id="GO:0016052">
    <property type="term" value="P:carbohydrate catabolic process"/>
    <property type="evidence" value="ECO:0007669"/>
    <property type="project" value="TreeGrafter"/>
</dbReference>
<dbReference type="InterPro" id="IPR046945">
    <property type="entry name" value="RHMD-like"/>
</dbReference>
<dbReference type="Proteomes" id="UP000317835">
    <property type="component" value="Chromosome"/>
</dbReference>
<dbReference type="AlphaFoldDB" id="A0A518GYA4"/>
<reference evidence="5 6" key="1">
    <citation type="submission" date="2019-02" db="EMBL/GenBank/DDBJ databases">
        <title>Deep-cultivation of Planctomycetes and their phenomic and genomic characterization uncovers novel biology.</title>
        <authorList>
            <person name="Wiegand S."/>
            <person name="Jogler M."/>
            <person name="Boedeker C."/>
            <person name="Pinto D."/>
            <person name="Vollmers J."/>
            <person name="Rivas-Marin E."/>
            <person name="Kohn T."/>
            <person name="Peeters S.H."/>
            <person name="Heuer A."/>
            <person name="Rast P."/>
            <person name="Oberbeckmann S."/>
            <person name="Bunk B."/>
            <person name="Jeske O."/>
            <person name="Meyerdierks A."/>
            <person name="Storesund J.E."/>
            <person name="Kallscheuer N."/>
            <person name="Luecker S."/>
            <person name="Lage O.M."/>
            <person name="Pohl T."/>
            <person name="Merkel B.J."/>
            <person name="Hornburger P."/>
            <person name="Mueller R.-W."/>
            <person name="Bruemmer F."/>
            <person name="Labrenz M."/>
            <person name="Spormann A.M."/>
            <person name="Op den Camp H."/>
            <person name="Overmann J."/>
            <person name="Amann R."/>
            <person name="Jetten M.S.M."/>
            <person name="Mascher T."/>
            <person name="Medema M.H."/>
            <person name="Devos D.P."/>
            <person name="Kaster A.-K."/>
            <person name="Ovreas L."/>
            <person name="Rohde M."/>
            <person name="Galperin M.Y."/>
            <person name="Jogler C."/>
        </authorList>
    </citation>
    <scope>NUCLEOTIDE SEQUENCE [LARGE SCALE GENOMIC DNA]</scope>
    <source>
        <strain evidence="5 6">ElP</strain>
    </source>
</reference>
<dbReference type="GO" id="GO:0000287">
    <property type="term" value="F:magnesium ion binding"/>
    <property type="evidence" value="ECO:0007669"/>
    <property type="project" value="TreeGrafter"/>
</dbReference>
<evidence type="ECO:0000256" key="2">
    <source>
        <dbReference type="ARBA" id="ARBA00022723"/>
    </source>
</evidence>
<accession>A0A518GYA4</accession>
<dbReference type="EMBL" id="CP036426">
    <property type="protein sequence ID" value="QDV33578.1"/>
    <property type="molecule type" value="Genomic_DNA"/>
</dbReference>
<dbReference type="SUPFAM" id="SSF54826">
    <property type="entry name" value="Enolase N-terminal domain-like"/>
    <property type="match status" value="1"/>
</dbReference>
<proteinExistence type="predicted"/>
<evidence type="ECO:0000256" key="1">
    <source>
        <dbReference type="ARBA" id="ARBA00001946"/>
    </source>
</evidence>
<protein>
    <submittedName>
        <fullName evidence="5">Isomerase YitF</fullName>
        <ecNumber evidence="5">5.-.-.-</ecNumber>
    </submittedName>
</protein>
<gene>
    <name evidence="5" type="primary">yitF</name>
    <name evidence="5" type="ORF">ElP_14520</name>
</gene>
<sequence>MQRRTFLRSLGLGLASSAIGVQSGAGTSRDGASDELRRFRITSVTSFRHVCPRPKLVGKNSHLDVHGDTTSEHCLRLATDQGVEGIGVGNLSEEAARSLVGMTLDQLWDSGRGAVGPIGRADHALFDLVGKALGKPAWELIGGRGPEWMPVYDGSIYFADLIPEHEGRGIARILEEVEQGMERGHRAFKVKVGRGYKWMEPSAGFDRDVEVIKAIRGLVGPDVRLMADSNNGYDLDETLRFLDAIETELFFAEEMFPEDVEADLRFKAEIARRGLGTLVADGESAGEVDHFDPYLDAGALDVLQPDIRALGLSLQWELSRRIEASGTPARLAPHNWGSNLGVFMQATLARGIPNFLMAEWDTSTSDLFDTSAFTFRDGLLRVPDAPGNGLVLRDDVFASKYADEAWTVSAD</sequence>
<dbReference type="InterPro" id="IPR036849">
    <property type="entry name" value="Enolase-like_C_sf"/>
</dbReference>
<dbReference type="EC" id="5.-.-.-" evidence="5"/>
<keyword evidence="5" id="KW-0413">Isomerase</keyword>
<dbReference type="KEGG" id="tpla:ElP_14520"/>
<keyword evidence="3" id="KW-0460">Magnesium</keyword>
<dbReference type="OrthoDB" id="9774531at2"/>
<comment type="cofactor">
    <cofactor evidence="1">
        <name>Mg(2+)</name>
        <dbReference type="ChEBI" id="CHEBI:18420"/>
    </cofactor>
</comment>
<dbReference type="SFLD" id="SFLDS00001">
    <property type="entry name" value="Enolase"/>
    <property type="match status" value="1"/>
</dbReference>
<dbReference type="Gene3D" id="3.30.390.10">
    <property type="entry name" value="Enolase-like, N-terminal domain"/>
    <property type="match status" value="1"/>
</dbReference>
<dbReference type="InterPro" id="IPR029017">
    <property type="entry name" value="Enolase-like_N"/>
</dbReference>
<dbReference type="GO" id="GO:0016853">
    <property type="term" value="F:isomerase activity"/>
    <property type="evidence" value="ECO:0007669"/>
    <property type="project" value="UniProtKB-KW"/>
</dbReference>
<feature type="domain" description="Mandelate racemase/muconate lactonizing enzyme C-terminal" evidence="4">
    <location>
        <begin position="170"/>
        <end position="273"/>
    </location>
</feature>
<dbReference type="Gene3D" id="3.20.20.120">
    <property type="entry name" value="Enolase-like C-terminal domain"/>
    <property type="match status" value="1"/>
</dbReference>
<dbReference type="RefSeq" id="WP_145267934.1">
    <property type="nucleotide sequence ID" value="NZ_CP036426.1"/>
</dbReference>
<dbReference type="PANTHER" id="PTHR13794:SF58">
    <property type="entry name" value="MITOCHONDRIAL ENOLASE SUPERFAMILY MEMBER 1"/>
    <property type="match status" value="1"/>
</dbReference>
<dbReference type="SUPFAM" id="SSF51604">
    <property type="entry name" value="Enolase C-terminal domain-like"/>
    <property type="match status" value="1"/>
</dbReference>